<dbReference type="Proteomes" id="UP000199608">
    <property type="component" value="Unassembled WGS sequence"/>
</dbReference>
<keyword evidence="3" id="KW-1185">Reference proteome</keyword>
<accession>A0A1H2IHV4</accession>
<dbReference type="EMBL" id="FNLL01000008">
    <property type="protein sequence ID" value="SDU43536.1"/>
    <property type="molecule type" value="Genomic_DNA"/>
</dbReference>
<organism evidence="2 3">
    <name type="scientific">Desulfobacula phenolica</name>
    <dbReference type="NCBI Taxonomy" id="90732"/>
    <lineage>
        <taxon>Bacteria</taxon>
        <taxon>Pseudomonadati</taxon>
        <taxon>Thermodesulfobacteriota</taxon>
        <taxon>Desulfobacteria</taxon>
        <taxon>Desulfobacterales</taxon>
        <taxon>Desulfobacteraceae</taxon>
        <taxon>Desulfobacula</taxon>
    </lineage>
</organism>
<dbReference type="AlphaFoldDB" id="A0A1H2IHV4"/>
<dbReference type="GO" id="GO:0016829">
    <property type="term" value="F:lyase activity"/>
    <property type="evidence" value="ECO:0007669"/>
    <property type="project" value="UniProtKB-KW"/>
</dbReference>
<gene>
    <name evidence="2" type="ORF">SAMN04487931_108193</name>
</gene>
<dbReference type="RefSeq" id="WP_051012479.1">
    <property type="nucleotide sequence ID" value="NZ_FNLL01000008.1"/>
</dbReference>
<sequence>MSLINQQITELIKEKLEYQDDSLNIQIKFDKNFIGFKGHFPNNPVLPGVVMIKTMTLMYELYKKKEVTLSQITQAKFIEPVFADTVTCFIVKANRDKLNRDKQTIKLQGKVLKSEKIIAKISLILQE</sequence>
<dbReference type="Gene3D" id="3.10.129.10">
    <property type="entry name" value="Hotdog Thioesterase"/>
    <property type="match status" value="1"/>
</dbReference>
<evidence type="ECO:0000313" key="3">
    <source>
        <dbReference type="Proteomes" id="UP000199608"/>
    </source>
</evidence>
<evidence type="ECO:0000259" key="1">
    <source>
        <dbReference type="Pfam" id="PF22818"/>
    </source>
</evidence>
<proteinExistence type="predicted"/>
<evidence type="ECO:0000313" key="2">
    <source>
        <dbReference type="EMBL" id="SDU43536.1"/>
    </source>
</evidence>
<dbReference type="InterPro" id="IPR029069">
    <property type="entry name" value="HotDog_dom_sf"/>
</dbReference>
<dbReference type="InterPro" id="IPR054545">
    <property type="entry name" value="ApeI-like"/>
</dbReference>
<dbReference type="SUPFAM" id="SSF54637">
    <property type="entry name" value="Thioesterase/thiol ester dehydrase-isomerase"/>
    <property type="match status" value="1"/>
</dbReference>
<protein>
    <submittedName>
        <fullName evidence="2">FabA-like domain-containing protein</fullName>
    </submittedName>
</protein>
<reference evidence="3" key="1">
    <citation type="submission" date="2016-10" db="EMBL/GenBank/DDBJ databases">
        <authorList>
            <person name="Varghese N."/>
            <person name="Submissions S."/>
        </authorList>
    </citation>
    <scope>NUCLEOTIDE SEQUENCE [LARGE SCALE GENOMIC DNA]</scope>
    <source>
        <strain evidence="3">DSM 3384</strain>
    </source>
</reference>
<dbReference type="Pfam" id="PF22818">
    <property type="entry name" value="ApeI-like"/>
    <property type="match status" value="1"/>
</dbReference>
<feature type="domain" description="ApeI dehydratase-like" evidence="1">
    <location>
        <begin position="19"/>
        <end position="85"/>
    </location>
</feature>
<name>A0A1H2IHV4_9BACT</name>